<dbReference type="CDD" id="cd21793">
    <property type="entry name" value="Rad21_Rec8_M_AtSYN1-like"/>
    <property type="match status" value="1"/>
</dbReference>
<dbReference type="GO" id="GO:0008278">
    <property type="term" value="C:cohesin complex"/>
    <property type="evidence" value="ECO:0007669"/>
    <property type="project" value="InterPro"/>
</dbReference>
<dbReference type="Gene3D" id="1.10.10.580">
    <property type="entry name" value="Structural maintenance of chromosome 1. Chain E"/>
    <property type="match status" value="1"/>
</dbReference>
<evidence type="ECO:0000256" key="3">
    <source>
        <dbReference type="ARBA" id="ARBA00023242"/>
    </source>
</evidence>
<dbReference type="InterPro" id="IPR023093">
    <property type="entry name" value="ScpA-like_C"/>
</dbReference>
<feature type="domain" description="Rad21/Rec8-like protein C-terminal eukaryotic" evidence="5">
    <location>
        <begin position="574"/>
        <end position="626"/>
    </location>
</feature>
<proteinExistence type="inferred from homology"/>
<dbReference type="InterPro" id="IPR039781">
    <property type="entry name" value="Rad21/Rec8-like"/>
</dbReference>
<dbReference type="GO" id="GO:0005634">
    <property type="term" value="C:nucleus"/>
    <property type="evidence" value="ECO:0007669"/>
    <property type="project" value="UniProtKB-SubCell"/>
</dbReference>
<dbReference type="EMBL" id="BSYO01000005">
    <property type="protein sequence ID" value="GMH04185.1"/>
    <property type="molecule type" value="Genomic_DNA"/>
</dbReference>
<feature type="region of interest" description="Disordered" evidence="4">
    <location>
        <begin position="209"/>
        <end position="233"/>
    </location>
</feature>
<name>A0AAD3XH06_NEPGR</name>
<dbReference type="InterPro" id="IPR036390">
    <property type="entry name" value="WH_DNA-bd_sf"/>
</dbReference>
<evidence type="ECO:0000259" key="6">
    <source>
        <dbReference type="Pfam" id="PF04825"/>
    </source>
</evidence>
<evidence type="ECO:0000313" key="7">
    <source>
        <dbReference type="EMBL" id="GMH04185.1"/>
    </source>
</evidence>
<dbReference type="Pfam" id="PF04825">
    <property type="entry name" value="Rad21_Rec8_N"/>
    <property type="match status" value="1"/>
</dbReference>
<evidence type="ECO:0000256" key="2">
    <source>
        <dbReference type="ARBA" id="ARBA00009870"/>
    </source>
</evidence>
<keyword evidence="3" id="KW-0539">Nucleus</keyword>
<dbReference type="InterPro" id="IPR006910">
    <property type="entry name" value="Rad21_Rec8_N"/>
</dbReference>
<protein>
    <recommendedName>
        <fullName evidence="9">Sister chromatid cohesion 1 protein 1</fullName>
    </recommendedName>
</protein>
<dbReference type="GO" id="GO:0051754">
    <property type="term" value="P:meiotic sister chromatid cohesion, centromeric"/>
    <property type="evidence" value="ECO:0007669"/>
    <property type="project" value="TreeGrafter"/>
</dbReference>
<dbReference type="Pfam" id="PF04824">
    <property type="entry name" value="Rad21_Rec8"/>
    <property type="match status" value="1"/>
</dbReference>
<feature type="compositionally biased region" description="Polar residues" evidence="4">
    <location>
        <begin position="437"/>
        <end position="473"/>
    </location>
</feature>
<feature type="region of interest" description="Disordered" evidence="4">
    <location>
        <begin position="363"/>
        <end position="390"/>
    </location>
</feature>
<comment type="subcellular location">
    <subcellularLocation>
        <location evidence="1">Nucleus</location>
    </subcellularLocation>
</comment>
<dbReference type="Proteomes" id="UP001279734">
    <property type="component" value="Unassembled WGS sequence"/>
</dbReference>
<accession>A0AAD3XH06</accession>
<evidence type="ECO:0000259" key="5">
    <source>
        <dbReference type="Pfam" id="PF04824"/>
    </source>
</evidence>
<dbReference type="GO" id="GO:0003682">
    <property type="term" value="F:chromatin binding"/>
    <property type="evidence" value="ECO:0007669"/>
    <property type="project" value="TreeGrafter"/>
</dbReference>
<dbReference type="AlphaFoldDB" id="A0AAD3XH06"/>
<evidence type="ECO:0000256" key="1">
    <source>
        <dbReference type="ARBA" id="ARBA00004123"/>
    </source>
</evidence>
<reference evidence="7" key="1">
    <citation type="submission" date="2023-05" db="EMBL/GenBank/DDBJ databases">
        <title>Nepenthes gracilis genome sequencing.</title>
        <authorList>
            <person name="Fukushima K."/>
        </authorList>
    </citation>
    <scope>NUCLEOTIDE SEQUENCE</scope>
    <source>
        <strain evidence="7">SING2019-196</strain>
    </source>
</reference>
<dbReference type="PANTHER" id="PTHR12585">
    <property type="entry name" value="SCC1 / RAD21 FAMILY MEMBER"/>
    <property type="match status" value="1"/>
</dbReference>
<dbReference type="SUPFAM" id="SSF46785">
    <property type="entry name" value="Winged helix' DNA-binding domain"/>
    <property type="match status" value="1"/>
</dbReference>
<dbReference type="InterPro" id="IPR006909">
    <property type="entry name" value="Rad21/Rec8_C_eu"/>
</dbReference>
<feature type="domain" description="Rad21/Rec8-like protein N-terminal" evidence="6">
    <location>
        <begin position="1"/>
        <end position="96"/>
    </location>
</feature>
<evidence type="ECO:0000313" key="8">
    <source>
        <dbReference type="Proteomes" id="UP001279734"/>
    </source>
</evidence>
<gene>
    <name evidence="7" type="ORF">Nepgr_006024</name>
</gene>
<organism evidence="7 8">
    <name type="scientific">Nepenthes gracilis</name>
    <name type="common">Slender pitcher plant</name>
    <dbReference type="NCBI Taxonomy" id="150966"/>
    <lineage>
        <taxon>Eukaryota</taxon>
        <taxon>Viridiplantae</taxon>
        <taxon>Streptophyta</taxon>
        <taxon>Embryophyta</taxon>
        <taxon>Tracheophyta</taxon>
        <taxon>Spermatophyta</taxon>
        <taxon>Magnoliopsida</taxon>
        <taxon>eudicotyledons</taxon>
        <taxon>Gunneridae</taxon>
        <taxon>Pentapetalae</taxon>
        <taxon>Caryophyllales</taxon>
        <taxon>Nepenthaceae</taxon>
        <taxon>Nepenthes</taxon>
    </lineage>
</organism>
<comment type="similarity">
    <text evidence="2">Belongs to the rad21 family.</text>
</comment>
<dbReference type="PANTHER" id="PTHR12585:SF64">
    <property type="entry name" value="SISTER CHROMATID COHESION 1 PROTEIN 1"/>
    <property type="match status" value="1"/>
</dbReference>
<feature type="region of interest" description="Disordered" evidence="4">
    <location>
        <begin position="437"/>
        <end position="495"/>
    </location>
</feature>
<sequence length="626" mass="70907">MFYSHQLLARKVPLGQIWMAATMHAKMNRRKLDQINIIKICEEILNPSVPMALRLSGILMGGVAIVYERKVKLLYDDVNRLLIEINEAWKVKPAVDPTILPKGKTQAKFAAVTLPENQGTDIGEIEHLVDFSNKHPTIEFQQTAYFAMRLDNLDGLNENFTEEDLAQDRHQVDTANITLFDHYDSHQEDTGPYDRFERFDIAEDEETQFNVPPQNHPEIPTTLVPSPPSRGGSKANDVLDQHLGHLLNQPSDEFREVKQDLGKQRITKKKRRRPRLFMMDDEQTIIPGNLYQSWLQDSSDIMLRRGKNRKHASIATSTMKITQLMELPPVVLSYELLDNGGREIYYPAPLMEMWMRNVVASHSSPSGRNTLPIPPGASTLSPPPSGQHHNHLLKFDFGDLHSGIGSQSSVEKQRVQDEVRIHLPEIIFMPNQIGENESNLRATPTSSGYDVRSIPSSGSGHGLFSTSTDANSARSLKKRHYSSSRHSGGGLEPLDEETQWALQTEPNFMIIEEQREQISKLTRPSQKGPTPDQELLVETGPTQAHHHVVDEELENRTNIIRRHLKAYFETPGAPQAESLNQLSYGMNKKRAAQLFYQTCVLATRDFLKVKQKVPYGDIFISRGPTM</sequence>
<evidence type="ECO:0000256" key="4">
    <source>
        <dbReference type="SAM" id="MobiDB-lite"/>
    </source>
</evidence>
<keyword evidence="8" id="KW-1185">Reference proteome</keyword>
<comment type="caution">
    <text evidence="7">The sequence shown here is derived from an EMBL/GenBank/DDBJ whole genome shotgun (WGS) entry which is preliminary data.</text>
</comment>
<evidence type="ECO:0008006" key="9">
    <source>
        <dbReference type="Google" id="ProtNLM"/>
    </source>
</evidence>